<dbReference type="STRING" id="561720.SAMN06275492_12837"/>
<feature type="domain" description="PD-(D/E)XK endonuclease-like" evidence="1">
    <location>
        <begin position="80"/>
        <end position="244"/>
    </location>
</feature>
<evidence type="ECO:0000259" key="1">
    <source>
        <dbReference type="Pfam" id="PF12705"/>
    </source>
</evidence>
<dbReference type="RefSeq" id="WP_085545193.1">
    <property type="nucleotide sequence ID" value="NZ_FXBB01000028.1"/>
</dbReference>
<dbReference type="Gene3D" id="3.90.320.10">
    <property type="match status" value="1"/>
</dbReference>
<gene>
    <name evidence="2" type="ORF">SAMN06275492_12837</name>
</gene>
<dbReference type="AlphaFoldDB" id="A0A1X7KIJ7"/>
<reference evidence="3" key="1">
    <citation type="submission" date="2017-04" db="EMBL/GenBank/DDBJ databases">
        <authorList>
            <person name="Varghese N."/>
            <person name="Submissions S."/>
        </authorList>
    </citation>
    <scope>NUCLEOTIDE SEQUENCE [LARGE SCALE GENOMIC DNA]</scope>
    <source>
        <strain evidence="3">USBA 82</strain>
    </source>
</reference>
<evidence type="ECO:0000313" key="2">
    <source>
        <dbReference type="EMBL" id="SMG40872.1"/>
    </source>
</evidence>
<dbReference type="InterPro" id="IPR011604">
    <property type="entry name" value="PDDEXK-like_dom_sf"/>
</dbReference>
<name>A0A1X7KIJ7_9BACT</name>
<organism evidence="2 3">
    <name type="scientific">Dethiosulfovibrio salsuginis</name>
    <dbReference type="NCBI Taxonomy" id="561720"/>
    <lineage>
        <taxon>Bacteria</taxon>
        <taxon>Thermotogati</taxon>
        <taxon>Synergistota</taxon>
        <taxon>Synergistia</taxon>
        <taxon>Synergistales</taxon>
        <taxon>Dethiosulfovibrionaceae</taxon>
        <taxon>Dethiosulfovibrio</taxon>
    </lineage>
</organism>
<protein>
    <submittedName>
        <fullName evidence="2">PD-(D/E)XK nuclease superfamily protein</fullName>
    </submittedName>
</protein>
<keyword evidence="3" id="KW-1185">Reference proteome</keyword>
<sequence length="270" mass="31389">MARRIDLTASMIRAYKSCPKLYEFQYIHMLKPEKTPTALETGSNYHAQLERLLTGQGIDDTGLPGIMAEAFDRFIPWRDWKIAKVEEEFDWAITPFLHMRGKIDAVCSDGIPVEHKTAGQSIGTETTSGLKYVNHLAWDDQVSYYLLALSLLRDEPVTTVRYTVCQKPSIRLKQGETEEAYLDRCREWYDDTKVRFFEVHRSKEELDRTETEVRGLASEIRRRKIFYRNPSHCSLMGCSYASICLDYDPEIITGFVRKERESEELATCRF</sequence>
<dbReference type="OrthoDB" id="5411886at2"/>
<dbReference type="EMBL" id="FXBB01000028">
    <property type="protein sequence ID" value="SMG40872.1"/>
    <property type="molecule type" value="Genomic_DNA"/>
</dbReference>
<dbReference type="Proteomes" id="UP000193355">
    <property type="component" value="Unassembled WGS sequence"/>
</dbReference>
<dbReference type="InterPro" id="IPR038726">
    <property type="entry name" value="PDDEXK_AddAB-type"/>
</dbReference>
<evidence type="ECO:0000313" key="3">
    <source>
        <dbReference type="Proteomes" id="UP000193355"/>
    </source>
</evidence>
<accession>A0A1X7KIJ7</accession>
<dbReference type="Pfam" id="PF12705">
    <property type="entry name" value="PDDEXK_1"/>
    <property type="match status" value="1"/>
</dbReference>
<proteinExistence type="predicted"/>